<dbReference type="SMART" id="SM00129">
    <property type="entry name" value="KISc"/>
    <property type="match status" value="1"/>
</dbReference>
<dbReference type="GO" id="GO:0003777">
    <property type="term" value="F:microtubule motor activity"/>
    <property type="evidence" value="ECO:0007669"/>
    <property type="project" value="InterPro"/>
</dbReference>
<dbReference type="InterPro" id="IPR032405">
    <property type="entry name" value="Kinesin_assoc"/>
</dbReference>
<gene>
    <name evidence="6" type="ORF">TSAR_007200</name>
</gene>
<dbReference type="GO" id="GO:0008017">
    <property type="term" value="F:microtubule binding"/>
    <property type="evidence" value="ECO:0007669"/>
    <property type="project" value="InterPro"/>
</dbReference>
<evidence type="ECO:0000256" key="2">
    <source>
        <dbReference type="ARBA" id="ARBA00022840"/>
    </source>
</evidence>
<dbReference type="Pfam" id="PF16183">
    <property type="entry name" value="Kinesin_assoc"/>
    <property type="match status" value="1"/>
</dbReference>
<organism evidence="6 7">
    <name type="scientific">Trichomalopsis sarcophagae</name>
    <dbReference type="NCBI Taxonomy" id="543379"/>
    <lineage>
        <taxon>Eukaryota</taxon>
        <taxon>Metazoa</taxon>
        <taxon>Ecdysozoa</taxon>
        <taxon>Arthropoda</taxon>
        <taxon>Hexapoda</taxon>
        <taxon>Insecta</taxon>
        <taxon>Pterygota</taxon>
        <taxon>Neoptera</taxon>
        <taxon>Endopterygota</taxon>
        <taxon>Hymenoptera</taxon>
        <taxon>Apocrita</taxon>
        <taxon>Proctotrupomorpha</taxon>
        <taxon>Chalcidoidea</taxon>
        <taxon>Pteromalidae</taxon>
        <taxon>Pteromalinae</taxon>
        <taxon>Trichomalopsis</taxon>
    </lineage>
</organism>
<evidence type="ECO:0000256" key="1">
    <source>
        <dbReference type="ARBA" id="ARBA00022741"/>
    </source>
</evidence>
<sequence length="295" mass="32620">MMGSGENLGIIPRLCDKLFDMIAKQQSSELTYKVEVSYMEIYNEKVHDLLDPKPNKQSLKVREHNVLGPYVDGLSQLAVTDFQVFLLLQDIDNLMAEGNKSRTVAATNMNSESSRSHAVFSVILTQTLIDPKSGVSGEKVSRISLVDLAGSERAVKTGAVGERLKEGSNINKSLTTLGLVISKLADQNSNGKNRDKFVPYRDSVLTWLLKDNLGGNSKTVMVATISPAVDNYEETLSTLRYADRAKRIVNHAVINEDPNARIIRELRQEVETLKEMLLHATVSQIYLSRGAVAIT</sequence>
<keyword evidence="2 4" id="KW-0067">ATP-binding</keyword>
<keyword evidence="7" id="KW-1185">Reference proteome</keyword>
<dbReference type="InterPro" id="IPR001752">
    <property type="entry name" value="Kinesin_motor_dom"/>
</dbReference>
<evidence type="ECO:0000313" key="6">
    <source>
        <dbReference type="EMBL" id="OXU31697.1"/>
    </source>
</evidence>
<dbReference type="FunFam" id="3.40.850.10:FF:000167">
    <property type="entry name" value="Uncharacterized protein"/>
    <property type="match status" value="1"/>
</dbReference>
<dbReference type="PROSITE" id="PS50067">
    <property type="entry name" value="KINESIN_MOTOR_2"/>
    <property type="match status" value="1"/>
</dbReference>
<dbReference type="GO" id="GO:0005874">
    <property type="term" value="C:microtubule"/>
    <property type="evidence" value="ECO:0007669"/>
    <property type="project" value="UniProtKB-KW"/>
</dbReference>
<dbReference type="AlphaFoldDB" id="A0A232FMV4"/>
<comment type="caution">
    <text evidence="6">The sequence shown here is derived from an EMBL/GenBank/DDBJ whole genome shotgun (WGS) entry which is preliminary data.</text>
</comment>
<evidence type="ECO:0000256" key="3">
    <source>
        <dbReference type="PROSITE-ProRule" id="PRU00283"/>
    </source>
</evidence>
<feature type="domain" description="Kinesin motor" evidence="5">
    <location>
        <begin position="1"/>
        <end position="248"/>
    </location>
</feature>
<accession>A0A232FMV4</accession>
<reference evidence="6 7" key="1">
    <citation type="journal article" date="2017" name="Curr. Biol.">
        <title>The Evolution of Venom by Co-option of Single-Copy Genes.</title>
        <authorList>
            <person name="Martinson E.O."/>
            <person name="Mrinalini"/>
            <person name="Kelkar Y.D."/>
            <person name="Chang C.H."/>
            <person name="Werren J.H."/>
        </authorList>
    </citation>
    <scope>NUCLEOTIDE SEQUENCE [LARGE SCALE GENOMIC DNA]</scope>
    <source>
        <strain evidence="6 7">Alberta</strain>
        <tissue evidence="6">Whole body</tissue>
    </source>
</reference>
<dbReference type="InterPro" id="IPR036961">
    <property type="entry name" value="Kinesin_motor_dom_sf"/>
</dbReference>
<dbReference type="InterPro" id="IPR027417">
    <property type="entry name" value="P-loop_NTPase"/>
</dbReference>
<name>A0A232FMV4_9HYME</name>
<dbReference type="Gene3D" id="3.40.850.10">
    <property type="entry name" value="Kinesin motor domain"/>
    <property type="match status" value="1"/>
</dbReference>
<dbReference type="GO" id="GO:0007018">
    <property type="term" value="P:microtubule-based movement"/>
    <property type="evidence" value="ECO:0007669"/>
    <property type="project" value="InterPro"/>
</dbReference>
<dbReference type="OrthoDB" id="3176171at2759"/>
<dbReference type="Proteomes" id="UP000215335">
    <property type="component" value="Unassembled WGS sequence"/>
</dbReference>
<dbReference type="STRING" id="543379.A0A232FMV4"/>
<dbReference type="Pfam" id="PF00225">
    <property type="entry name" value="Kinesin"/>
    <property type="match status" value="1"/>
</dbReference>
<evidence type="ECO:0000313" key="7">
    <source>
        <dbReference type="Proteomes" id="UP000215335"/>
    </source>
</evidence>
<dbReference type="PROSITE" id="PS00411">
    <property type="entry name" value="KINESIN_MOTOR_1"/>
    <property type="match status" value="1"/>
</dbReference>
<dbReference type="EMBL" id="NNAY01000036">
    <property type="protein sequence ID" value="OXU31697.1"/>
    <property type="molecule type" value="Genomic_DNA"/>
</dbReference>
<evidence type="ECO:0000259" key="5">
    <source>
        <dbReference type="PROSITE" id="PS50067"/>
    </source>
</evidence>
<dbReference type="PANTHER" id="PTHR47117:SF10">
    <property type="entry name" value="KINESIN-LIKE PROTEIN KIF1B"/>
    <property type="match status" value="1"/>
</dbReference>
<keyword evidence="4" id="KW-0505">Motor protein</keyword>
<keyword evidence="1 4" id="KW-0547">Nucleotide-binding</keyword>
<evidence type="ECO:0000256" key="4">
    <source>
        <dbReference type="RuleBase" id="RU000394"/>
    </source>
</evidence>
<dbReference type="InterPro" id="IPR019821">
    <property type="entry name" value="Kinesin_motor_CS"/>
</dbReference>
<proteinExistence type="inferred from homology"/>
<comment type="caution">
    <text evidence="3">Lacks conserved residue(s) required for the propagation of feature annotation.</text>
</comment>
<dbReference type="GO" id="GO:0005524">
    <property type="term" value="F:ATP binding"/>
    <property type="evidence" value="ECO:0007669"/>
    <property type="project" value="UniProtKB-KW"/>
</dbReference>
<dbReference type="SUPFAM" id="SSF52540">
    <property type="entry name" value="P-loop containing nucleoside triphosphate hydrolases"/>
    <property type="match status" value="1"/>
</dbReference>
<dbReference type="PRINTS" id="PR00380">
    <property type="entry name" value="KINESINHEAVY"/>
</dbReference>
<comment type="similarity">
    <text evidence="3 4">Belongs to the TRAFAC class myosin-kinesin ATPase superfamily. Kinesin family.</text>
</comment>
<dbReference type="PANTHER" id="PTHR47117">
    <property type="entry name" value="STAR-RELATED LIPID TRANSFER PROTEIN 9"/>
    <property type="match status" value="1"/>
</dbReference>
<keyword evidence="4" id="KW-0493">Microtubule</keyword>
<protein>
    <recommendedName>
        <fullName evidence="4">Kinesin-like protein</fullName>
    </recommendedName>
</protein>